<feature type="binding site" evidence="7">
    <location>
        <position position="150"/>
    </location>
    <ligand>
        <name>S-adenosyl-L-methionine</name>
        <dbReference type="ChEBI" id="CHEBI:59789"/>
    </ligand>
</feature>
<dbReference type="InterPro" id="IPR050851">
    <property type="entry name" value="mRNA_Cap_2O-Ribose_MeTrfase"/>
</dbReference>
<dbReference type="PROSITE" id="PS51614">
    <property type="entry name" value="SAM_MT_ADRIFT"/>
    <property type="match status" value="1"/>
</dbReference>
<gene>
    <name evidence="9" type="ORF">BEMITA_LOCUS8944</name>
</gene>
<name>A0A9P0AES3_BEMTA</name>
<evidence type="ECO:0000259" key="8">
    <source>
        <dbReference type="PROSITE" id="PS51614"/>
    </source>
</evidence>
<evidence type="ECO:0000256" key="2">
    <source>
        <dbReference type="ARBA" id="ARBA00021134"/>
    </source>
</evidence>
<keyword evidence="4 7" id="KW-0808">Transferase</keyword>
<reference evidence="9" key="1">
    <citation type="submission" date="2021-12" db="EMBL/GenBank/DDBJ databases">
        <authorList>
            <person name="King R."/>
        </authorList>
    </citation>
    <scope>NUCLEOTIDE SEQUENCE</scope>
</reference>
<dbReference type="SUPFAM" id="SSF53335">
    <property type="entry name" value="S-adenosyl-L-methionine-dependent methyltransferases"/>
    <property type="match status" value="1"/>
</dbReference>
<keyword evidence="3 7" id="KW-0489">Methyltransferase</keyword>
<dbReference type="InterPro" id="IPR002877">
    <property type="entry name" value="RNA_MeTrfase_FtsJ_dom"/>
</dbReference>
<dbReference type="AlphaFoldDB" id="A0A9P0AES3"/>
<dbReference type="GO" id="GO:0004483">
    <property type="term" value="F:methyltransferase cap1 activity"/>
    <property type="evidence" value="ECO:0007669"/>
    <property type="project" value="UniProtKB-ARBA"/>
</dbReference>
<dbReference type="GO" id="GO:0005634">
    <property type="term" value="C:nucleus"/>
    <property type="evidence" value="ECO:0007669"/>
    <property type="project" value="TreeGrafter"/>
</dbReference>
<accession>A0A9P0AES3</accession>
<evidence type="ECO:0000256" key="5">
    <source>
        <dbReference type="ARBA" id="ARBA00022691"/>
    </source>
</evidence>
<evidence type="ECO:0000256" key="3">
    <source>
        <dbReference type="ARBA" id="ARBA00022603"/>
    </source>
</evidence>
<evidence type="ECO:0000256" key="1">
    <source>
        <dbReference type="ARBA" id="ARBA00012770"/>
    </source>
</evidence>
<dbReference type="GO" id="GO:0005737">
    <property type="term" value="C:cytoplasm"/>
    <property type="evidence" value="ECO:0007669"/>
    <property type="project" value="TreeGrafter"/>
</dbReference>
<feature type="domain" description="Adrift-type SAM-dependent 2'-O-MTase" evidence="8">
    <location>
        <begin position="93"/>
        <end position="307"/>
    </location>
</feature>
<evidence type="ECO:0000313" key="10">
    <source>
        <dbReference type="Proteomes" id="UP001152759"/>
    </source>
</evidence>
<feature type="binding site" evidence="7">
    <location>
        <position position="132"/>
    </location>
    <ligand>
        <name>S-adenosyl-L-methionine</name>
        <dbReference type="ChEBI" id="CHEBI:59789"/>
    </ligand>
</feature>
<feature type="binding site" evidence="7">
    <location>
        <position position="220"/>
    </location>
    <ligand>
        <name>S-adenosyl-L-methionine</name>
        <dbReference type="ChEBI" id="CHEBI:59789"/>
    </ligand>
</feature>
<comment type="catalytic activity">
    <reaction evidence="6">
        <text>a 5'-end (N(7)-methyl 5'-triphosphoguanosine)-(2'-O-methyl-ribonucleoside)-(ribonucleotide) in mRNA + S-adenosyl-L-methionine = a 5'-end (N(7)-methyl 5'-triphosphoguanosine)-(2'-O-methyl-ribonucleoside)-(2'-O-methyl-ribonucleotide) in mRNA + S-adenosyl-L-homocysteine + H(+)</text>
        <dbReference type="Rhea" id="RHEA:67024"/>
        <dbReference type="Rhea" id="RHEA-COMP:17169"/>
        <dbReference type="Rhea" id="RHEA-COMP:17170"/>
        <dbReference type="ChEBI" id="CHEBI:15378"/>
        <dbReference type="ChEBI" id="CHEBI:57856"/>
        <dbReference type="ChEBI" id="CHEBI:59789"/>
        <dbReference type="ChEBI" id="CHEBI:167612"/>
        <dbReference type="ChEBI" id="CHEBI:167614"/>
        <dbReference type="EC" id="2.1.1.296"/>
    </reaction>
</comment>
<dbReference type="Gene3D" id="3.40.50.12760">
    <property type="match status" value="1"/>
</dbReference>
<dbReference type="EMBL" id="OU963866">
    <property type="protein sequence ID" value="CAH0390201.1"/>
    <property type="molecule type" value="Genomic_DNA"/>
</dbReference>
<dbReference type="InterPro" id="IPR029063">
    <property type="entry name" value="SAM-dependent_MTases_sf"/>
</dbReference>
<dbReference type="PANTHER" id="PTHR16121">
    <property type="entry name" value="CAP-SPECIFIC MRNA (NUCLEOSIDE-2'-O-)-METHYLTRANSFERASE 1-RELATED"/>
    <property type="match status" value="1"/>
</dbReference>
<proteinExistence type="predicted"/>
<dbReference type="GO" id="GO:0120550">
    <property type="term" value="F:methyltransferase cap2 activity"/>
    <property type="evidence" value="ECO:0007669"/>
    <property type="project" value="UniProtKB-EC"/>
</dbReference>
<keyword evidence="5 7" id="KW-0949">S-adenosyl-L-methionine</keyword>
<dbReference type="Proteomes" id="UP001152759">
    <property type="component" value="Chromosome 5"/>
</dbReference>
<evidence type="ECO:0000256" key="7">
    <source>
        <dbReference type="PROSITE-ProRule" id="PRU00946"/>
    </source>
</evidence>
<organism evidence="9 10">
    <name type="scientific">Bemisia tabaci</name>
    <name type="common">Sweetpotato whitefly</name>
    <name type="synonym">Aleurodes tabaci</name>
    <dbReference type="NCBI Taxonomy" id="7038"/>
    <lineage>
        <taxon>Eukaryota</taxon>
        <taxon>Metazoa</taxon>
        <taxon>Ecdysozoa</taxon>
        <taxon>Arthropoda</taxon>
        <taxon>Hexapoda</taxon>
        <taxon>Insecta</taxon>
        <taxon>Pterygota</taxon>
        <taxon>Neoptera</taxon>
        <taxon>Paraneoptera</taxon>
        <taxon>Hemiptera</taxon>
        <taxon>Sternorrhyncha</taxon>
        <taxon>Aleyrodoidea</taxon>
        <taxon>Aleyrodidae</taxon>
        <taxon>Aleyrodinae</taxon>
        <taxon>Bemisia</taxon>
    </lineage>
</organism>
<dbReference type="InterPro" id="IPR025807">
    <property type="entry name" value="Adrift-typ_MeTrfase"/>
</dbReference>
<keyword evidence="10" id="KW-1185">Reference proteome</keyword>
<protein>
    <recommendedName>
        <fullName evidence="2">Cap-specific mRNA (nucleoside-2'-O-)-methyltransferase 2</fullName>
        <ecNumber evidence="1">2.1.1.296</ecNumber>
    </recommendedName>
</protein>
<dbReference type="PANTHER" id="PTHR16121:SF2">
    <property type="entry name" value="CAP-SPECIFIC MRNA (NUCLEOSIDE-2'-O-)-METHYLTRANSFERASE 2"/>
    <property type="match status" value="1"/>
</dbReference>
<dbReference type="KEGG" id="btab:109036652"/>
<evidence type="ECO:0000256" key="4">
    <source>
        <dbReference type="ARBA" id="ARBA00022679"/>
    </source>
</evidence>
<dbReference type="EC" id="2.1.1.296" evidence="1"/>
<evidence type="ECO:0000256" key="6">
    <source>
        <dbReference type="ARBA" id="ARBA00049477"/>
    </source>
</evidence>
<dbReference type="GO" id="GO:0032259">
    <property type="term" value="P:methylation"/>
    <property type="evidence" value="ECO:0007669"/>
    <property type="project" value="UniProtKB-KW"/>
</dbReference>
<dbReference type="Pfam" id="PF01728">
    <property type="entry name" value="FtsJ"/>
    <property type="match status" value="1"/>
</dbReference>
<sequence>MAFIYSPKSLIEIEKGFNKKFSFSASSHQLPNPQVIFTEERWEVPVLQKKKDAFNNVRSKLNNVFLKSWHQHTELCNPAQRIFYTVQKEYQPEFLSQAWMKFYELLSSYPLIPDKAVEGGRLGSVHLCEAPGGFISALNHYLQSNHNIKWNWLANSLNPYYEGNSLFSMVSDDRLVKHALENWCFGIDYSGDILSKTNAASIIEDFKKKTENPILLITADGGIDCQNDPKEQELHISPLICAEIILAMQVLSPGGSLVIKMFTLFECESVCALYLLRCSFESLHVCKPISSKGGNSEVYVVCCGYKGHQYIEPWLPQLLSCYNMKKSKKVMFPLSEIPEKFLQECVSCAHFFADMQISVIDENLTNYETGMNKKKADSLLEAKNAVAVEFTSRFNISPTFKRIAPAATSVTMSTLSSVKRRENCTFNDWEVRNEKSLKCCLDDLNDCLKRYSKVSFDPISIRVFPVPSEDLVITNGLPIKELGSSKFCTGNILKHKIKLKNFVTPRSSNQEERLKYFSSLISSMPISSTLDIADCYKDEKNYSVCKECAIPLVLERLSTMQVGESLLVIGMRLWTQFDVGIFYLLSSIFSKVEILPPHWDCFAVYFQDYEPKQEICDYLMSLKSKSVKNIVSLLPVSYLLESEFFSSIIASNDRFLINNLKQVYEVLLTKKDQLDAAKAFYEYLCDLSDSDDSSDG</sequence>
<evidence type="ECO:0000313" key="9">
    <source>
        <dbReference type="EMBL" id="CAH0390201.1"/>
    </source>
</evidence>
<dbReference type="GO" id="GO:0006370">
    <property type="term" value="P:7-methylguanosine mRNA capping"/>
    <property type="evidence" value="ECO:0007669"/>
    <property type="project" value="TreeGrafter"/>
</dbReference>
<feature type="active site" description="Proton acceptor" evidence="7">
    <location>
        <position position="260"/>
    </location>
</feature>